<protein>
    <recommendedName>
        <fullName evidence="3">Peptidase A1 domain-containing protein</fullName>
    </recommendedName>
</protein>
<evidence type="ECO:0000256" key="2">
    <source>
        <dbReference type="SAM" id="SignalP"/>
    </source>
</evidence>
<dbReference type="InterPro" id="IPR021109">
    <property type="entry name" value="Peptidase_aspartic_dom_sf"/>
</dbReference>
<gene>
    <name evidence="4" type="ORF">PoMZ_06988</name>
</gene>
<evidence type="ECO:0000313" key="4">
    <source>
        <dbReference type="EMBL" id="QBZ65281.1"/>
    </source>
</evidence>
<dbReference type="PROSITE" id="PS51767">
    <property type="entry name" value="PEPTIDASE_A1"/>
    <property type="match status" value="1"/>
</dbReference>
<dbReference type="InterPro" id="IPR001461">
    <property type="entry name" value="Aspartic_peptidase_A1"/>
</dbReference>
<reference evidence="4 5" key="1">
    <citation type="journal article" date="2019" name="Mol. Biol. Evol.">
        <title>Blast fungal genomes show frequent chromosomal changes, gene gains and losses, and effector gene turnover.</title>
        <authorList>
            <person name="Gomez Luciano L.B."/>
            <person name="Jason Tsai I."/>
            <person name="Chuma I."/>
            <person name="Tosa Y."/>
            <person name="Chen Y.H."/>
            <person name="Li J.Y."/>
            <person name="Li M.Y."/>
            <person name="Jade Lu M.Y."/>
            <person name="Nakayashiki H."/>
            <person name="Li W.H."/>
        </authorList>
    </citation>
    <scope>NUCLEOTIDE SEQUENCE [LARGE SCALE GENOMIC DNA]</scope>
    <source>
        <strain evidence="4">MZ5-1-6</strain>
    </source>
</reference>
<dbReference type="InterPro" id="IPR033121">
    <property type="entry name" value="PEPTIDASE_A1"/>
</dbReference>
<dbReference type="Gene3D" id="2.40.70.10">
    <property type="entry name" value="Acid Proteases"/>
    <property type="match status" value="2"/>
</dbReference>
<dbReference type="Proteomes" id="UP000294847">
    <property type="component" value="Chromosome 6"/>
</dbReference>
<dbReference type="GO" id="GO:0006508">
    <property type="term" value="P:proteolysis"/>
    <property type="evidence" value="ECO:0007669"/>
    <property type="project" value="InterPro"/>
</dbReference>
<feature type="domain" description="Peptidase A1" evidence="3">
    <location>
        <begin position="49"/>
        <end position="431"/>
    </location>
</feature>
<feature type="chain" id="PRO_5020452172" description="Peptidase A1 domain-containing protein" evidence="2">
    <location>
        <begin position="29"/>
        <end position="452"/>
    </location>
</feature>
<evidence type="ECO:0000256" key="1">
    <source>
        <dbReference type="ARBA" id="ARBA00007447"/>
    </source>
</evidence>
<feature type="signal peptide" evidence="2">
    <location>
        <begin position="1"/>
        <end position="28"/>
    </location>
</feature>
<dbReference type="PANTHER" id="PTHR47965">
    <property type="entry name" value="ASPARTYL PROTEASE-RELATED"/>
    <property type="match status" value="1"/>
</dbReference>
<organism evidence="4 5">
    <name type="scientific">Pyricularia oryzae</name>
    <name type="common">Rice blast fungus</name>
    <name type="synonym">Magnaporthe oryzae</name>
    <dbReference type="NCBI Taxonomy" id="318829"/>
    <lineage>
        <taxon>Eukaryota</taxon>
        <taxon>Fungi</taxon>
        <taxon>Dikarya</taxon>
        <taxon>Ascomycota</taxon>
        <taxon>Pezizomycotina</taxon>
        <taxon>Sordariomycetes</taxon>
        <taxon>Sordariomycetidae</taxon>
        <taxon>Magnaporthales</taxon>
        <taxon>Pyriculariaceae</taxon>
        <taxon>Pyricularia</taxon>
    </lineage>
</organism>
<proteinExistence type="inferred from homology"/>
<evidence type="ECO:0000313" key="5">
    <source>
        <dbReference type="Proteomes" id="UP000294847"/>
    </source>
</evidence>
<dbReference type="SUPFAM" id="SSF50630">
    <property type="entry name" value="Acid proteases"/>
    <property type="match status" value="1"/>
</dbReference>
<dbReference type="GO" id="GO:0004190">
    <property type="term" value="F:aspartic-type endopeptidase activity"/>
    <property type="evidence" value="ECO:0007669"/>
    <property type="project" value="InterPro"/>
</dbReference>
<dbReference type="AlphaFoldDB" id="A0A4P7NS38"/>
<dbReference type="InterPro" id="IPR034164">
    <property type="entry name" value="Pepsin-like_dom"/>
</dbReference>
<dbReference type="CDD" id="cd05471">
    <property type="entry name" value="pepsin_like"/>
    <property type="match status" value="1"/>
</dbReference>
<dbReference type="GO" id="GO:0009277">
    <property type="term" value="C:fungal-type cell wall"/>
    <property type="evidence" value="ECO:0007669"/>
    <property type="project" value="TreeGrafter"/>
</dbReference>
<dbReference type="GO" id="GO:0031505">
    <property type="term" value="P:fungal-type cell wall organization"/>
    <property type="evidence" value="ECO:0007669"/>
    <property type="project" value="TreeGrafter"/>
</dbReference>
<accession>A0A4P7NS38</accession>
<dbReference type="PANTHER" id="PTHR47965:SF101">
    <property type="entry name" value="HYPOTHETICAL ASPARTYL PROTEASE (EUROFUNG)-RELATED"/>
    <property type="match status" value="1"/>
</dbReference>
<dbReference type="Pfam" id="PF00026">
    <property type="entry name" value="Asp"/>
    <property type="match status" value="1"/>
</dbReference>
<comment type="similarity">
    <text evidence="1">Belongs to the peptidase A1 family.</text>
</comment>
<sequence>MKTVLQSAAGALVAANLAAAAAVGAASSAPPTVVMPLHLTYGNNHKMATSLSVPYSDHNQTIDVVYDLGSPDFFVFGPDSTMNWGCRFLACQGPCNASVPEDGTYDPSRSKTASALYPFTAEYAYGGSLNKWYKASYRYNDTLTFVDAVTGLSSGPIEGVSVAMPQYLQQRVWEADGSCGATPLYDYSILGVAPYHPADPANNVQATQGPSFRQNLLEQGKLSAAVQSLWFEKPPAAVKDTYTGVGLLGGIDTSKYDGPLVRIPRRTHADGLPYSFNEYYTHAANLSVDGVPIAMAHDDPAVDMKRCIIDSGAVADGHNPVDEQAYFNATGLRLNPSHPVPYQGSPLSWPGPCDSIPADKHIEYSFAGARDGESVSVKVPMRSYVRYQDPADDARGWCTMAITLNVCGLNSPFLTAAYFAADDEREEMAIAQGAVVERGTPVDQASVVLRIP</sequence>
<keyword evidence="2" id="KW-0732">Signal</keyword>
<dbReference type="GO" id="GO:0005576">
    <property type="term" value="C:extracellular region"/>
    <property type="evidence" value="ECO:0007669"/>
    <property type="project" value="TreeGrafter"/>
</dbReference>
<evidence type="ECO:0000259" key="3">
    <source>
        <dbReference type="PROSITE" id="PS51767"/>
    </source>
</evidence>
<name>A0A4P7NS38_PYROR</name>
<dbReference type="EMBL" id="CP034209">
    <property type="protein sequence ID" value="QBZ65281.1"/>
    <property type="molecule type" value="Genomic_DNA"/>
</dbReference>